<reference evidence="1" key="2">
    <citation type="submission" date="2020-09" db="EMBL/GenBank/DDBJ databases">
        <authorList>
            <person name="Sun Q."/>
            <person name="Zhou Y."/>
        </authorList>
    </citation>
    <scope>NUCLEOTIDE SEQUENCE</scope>
    <source>
        <strain evidence="1">CGMCC 1.15360</strain>
    </source>
</reference>
<dbReference type="RefSeq" id="WP_066774315.1">
    <property type="nucleotide sequence ID" value="NZ_BMIP01000004.1"/>
</dbReference>
<evidence type="ECO:0000313" key="1">
    <source>
        <dbReference type="EMBL" id="GGD71166.1"/>
    </source>
</evidence>
<dbReference type="OrthoDB" id="9812459at2"/>
<reference evidence="1" key="1">
    <citation type="journal article" date="2014" name="Int. J. Syst. Evol. Microbiol.">
        <title>Complete genome sequence of Corynebacterium casei LMG S-19264T (=DSM 44701T), isolated from a smear-ripened cheese.</title>
        <authorList>
            <consortium name="US DOE Joint Genome Institute (JGI-PGF)"/>
            <person name="Walter F."/>
            <person name="Albersmeier A."/>
            <person name="Kalinowski J."/>
            <person name="Ruckert C."/>
        </authorList>
    </citation>
    <scope>NUCLEOTIDE SEQUENCE</scope>
    <source>
        <strain evidence="1">CGMCC 1.15360</strain>
    </source>
</reference>
<dbReference type="InterPro" id="IPR041374">
    <property type="entry name" value="BaeRF_family12"/>
</dbReference>
<evidence type="ECO:0008006" key="3">
    <source>
        <dbReference type="Google" id="ProtNLM"/>
    </source>
</evidence>
<protein>
    <recommendedName>
        <fullName evidence="3">Host attachment protein</fullName>
    </recommendedName>
</protein>
<comment type="caution">
    <text evidence="1">The sequence shown here is derived from an EMBL/GenBank/DDBJ whole genome shotgun (WGS) entry which is preliminary data.</text>
</comment>
<dbReference type="AlphaFoldDB" id="A0A917DUB8"/>
<sequence>MRLPHKAHLAIVDGERFVLMINNGSPDEPSLSEVAKPELSGQNYSAGVRHQDDIGQQKGNTDLDELAHAAAAAEYLNRMAMDGKFERLAIVADPKSLGEMRRHYHKTLKDVLIEEEAKTVGGESISRIEEKLLAT</sequence>
<proteinExistence type="predicted"/>
<organism evidence="1 2">
    <name type="scientific">Croceicoccus mobilis</name>
    <dbReference type="NCBI Taxonomy" id="1703339"/>
    <lineage>
        <taxon>Bacteria</taxon>
        <taxon>Pseudomonadati</taxon>
        <taxon>Pseudomonadota</taxon>
        <taxon>Alphaproteobacteria</taxon>
        <taxon>Sphingomonadales</taxon>
        <taxon>Erythrobacteraceae</taxon>
        <taxon>Croceicoccus</taxon>
    </lineage>
</organism>
<dbReference type="EMBL" id="BMIP01000004">
    <property type="protein sequence ID" value="GGD71166.1"/>
    <property type="molecule type" value="Genomic_DNA"/>
</dbReference>
<name>A0A917DUB8_9SPHN</name>
<accession>A0A917DUB8</accession>
<keyword evidence="2" id="KW-1185">Reference proteome</keyword>
<dbReference type="Pfam" id="PF18856">
    <property type="entry name" value="baeRF_family12"/>
    <property type="match status" value="1"/>
</dbReference>
<gene>
    <name evidence="1" type="ORF">GCM10010990_20820</name>
</gene>
<dbReference type="Proteomes" id="UP000612349">
    <property type="component" value="Unassembled WGS sequence"/>
</dbReference>
<evidence type="ECO:0000313" key="2">
    <source>
        <dbReference type="Proteomes" id="UP000612349"/>
    </source>
</evidence>